<comment type="similarity">
    <text evidence="2 6">Belongs to the tetraspanin (TM4SF) family.</text>
</comment>
<dbReference type="Proteomes" id="UP000046393">
    <property type="component" value="Unplaced"/>
</dbReference>
<dbReference type="AlphaFoldDB" id="A0A0N5AUK0"/>
<dbReference type="InterPro" id="IPR000301">
    <property type="entry name" value="Tetraspanin_animals"/>
</dbReference>
<dbReference type="InterPro" id="IPR018499">
    <property type="entry name" value="Tetraspanin/Peripherin"/>
</dbReference>
<evidence type="ECO:0000313" key="7">
    <source>
        <dbReference type="Proteomes" id="UP000046393"/>
    </source>
</evidence>
<comment type="subcellular location">
    <subcellularLocation>
        <location evidence="1 6">Membrane</location>
        <topology evidence="1 6">Multi-pass membrane protein</topology>
    </subcellularLocation>
</comment>
<dbReference type="PANTHER" id="PTHR19282:SF431">
    <property type="entry name" value="TETRASPANIN 26A, ISOFORM B-RELATED"/>
    <property type="match status" value="1"/>
</dbReference>
<dbReference type="WBParaSite" id="SMUV_0000853801-mRNA-1">
    <property type="protein sequence ID" value="SMUV_0000853801-mRNA-1"/>
    <property type="gene ID" value="SMUV_0000853801"/>
</dbReference>
<dbReference type="GO" id="GO:0005886">
    <property type="term" value="C:plasma membrane"/>
    <property type="evidence" value="ECO:0007669"/>
    <property type="project" value="TreeGrafter"/>
</dbReference>
<dbReference type="SUPFAM" id="SSF48652">
    <property type="entry name" value="Tetraspanin"/>
    <property type="match status" value="1"/>
</dbReference>
<dbReference type="PANTHER" id="PTHR19282">
    <property type="entry name" value="TETRASPANIN"/>
    <property type="match status" value="1"/>
</dbReference>
<evidence type="ECO:0000256" key="2">
    <source>
        <dbReference type="ARBA" id="ARBA00006840"/>
    </source>
</evidence>
<evidence type="ECO:0000256" key="6">
    <source>
        <dbReference type="RuleBase" id="RU361218"/>
    </source>
</evidence>
<dbReference type="Pfam" id="PF00335">
    <property type="entry name" value="Tetraspanin"/>
    <property type="match status" value="1"/>
</dbReference>
<feature type="transmembrane region" description="Helical" evidence="6">
    <location>
        <begin position="87"/>
        <end position="109"/>
    </location>
</feature>
<dbReference type="PRINTS" id="PR00259">
    <property type="entry name" value="TMFOUR"/>
</dbReference>
<evidence type="ECO:0000256" key="1">
    <source>
        <dbReference type="ARBA" id="ARBA00004141"/>
    </source>
</evidence>
<evidence type="ECO:0000256" key="4">
    <source>
        <dbReference type="ARBA" id="ARBA00022989"/>
    </source>
</evidence>
<keyword evidence="7" id="KW-1185">Reference proteome</keyword>
<accession>A0A0N5AUK0</accession>
<keyword evidence="3 6" id="KW-0812">Transmembrane</keyword>
<proteinExistence type="inferred from homology"/>
<feature type="transmembrane region" description="Helical" evidence="6">
    <location>
        <begin position="49"/>
        <end position="67"/>
    </location>
</feature>
<dbReference type="STRING" id="451379.A0A0N5AUK0"/>
<organism evidence="7 8">
    <name type="scientific">Syphacia muris</name>
    <dbReference type="NCBI Taxonomy" id="451379"/>
    <lineage>
        <taxon>Eukaryota</taxon>
        <taxon>Metazoa</taxon>
        <taxon>Ecdysozoa</taxon>
        <taxon>Nematoda</taxon>
        <taxon>Chromadorea</taxon>
        <taxon>Rhabditida</taxon>
        <taxon>Spirurina</taxon>
        <taxon>Oxyuridomorpha</taxon>
        <taxon>Oxyuroidea</taxon>
        <taxon>Oxyuridae</taxon>
        <taxon>Syphacia</taxon>
    </lineage>
</organism>
<protein>
    <recommendedName>
        <fullName evidence="6">Tetraspanin</fullName>
    </recommendedName>
</protein>
<name>A0A0N5AUK0_9BILA</name>
<feature type="transmembrane region" description="Helical" evidence="6">
    <location>
        <begin position="116"/>
        <end position="139"/>
    </location>
</feature>
<sequence length="297" mass="34060">MDRSYNYNYRQHRHRRLRQVPRQHDHSSFKYVSSEINCCVKYSIFGSNVFFFLVGFALLGVGVWARYEKNSAYYTFNRISKLYLDPSIFLMVIGGLIFIIGFSGCVGALRENTCFLALYSTIIGLLLLGEIAVAALILMSKDWLAQEFYGRLDETIVMYRDDPDLQAVMDWIQMYFKCCGMRSPHDWEKNIYFNKSSSSILSPEAGGVPYSCCIEPRTLENGPINLNCGHGTRSGEMLSDKIFHDGCSPKVEAYLLQNFTYIAFAIFGIGIVQILGILFAQSLRSDIFAQRARWFRR</sequence>
<evidence type="ECO:0000313" key="8">
    <source>
        <dbReference type="WBParaSite" id="SMUV_0000853801-mRNA-1"/>
    </source>
</evidence>
<dbReference type="PIRSF" id="PIRSF002419">
    <property type="entry name" value="Tetraspanin"/>
    <property type="match status" value="1"/>
</dbReference>
<reference evidence="8" key="1">
    <citation type="submission" date="2017-02" db="UniProtKB">
        <authorList>
            <consortium name="WormBaseParasite"/>
        </authorList>
    </citation>
    <scope>IDENTIFICATION</scope>
</reference>
<keyword evidence="4 6" id="KW-1133">Transmembrane helix</keyword>
<feature type="transmembrane region" description="Helical" evidence="6">
    <location>
        <begin position="259"/>
        <end position="280"/>
    </location>
</feature>
<evidence type="ECO:0000256" key="3">
    <source>
        <dbReference type="ARBA" id="ARBA00022692"/>
    </source>
</evidence>
<evidence type="ECO:0000256" key="5">
    <source>
        <dbReference type="ARBA" id="ARBA00023136"/>
    </source>
</evidence>
<keyword evidence="5 6" id="KW-0472">Membrane</keyword>
<dbReference type="InterPro" id="IPR008952">
    <property type="entry name" value="Tetraspanin_EC2_sf"/>
</dbReference>
<dbReference type="Gene3D" id="1.10.1450.10">
    <property type="entry name" value="Tetraspanin"/>
    <property type="match status" value="1"/>
</dbReference>